<protein>
    <submittedName>
        <fullName evidence="2">Uncharacterized protein</fullName>
    </submittedName>
</protein>
<evidence type="ECO:0000313" key="3">
    <source>
        <dbReference type="Proteomes" id="UP000256220"/>
    </source>
</evidence>
<evidence type="ECO:0000256" key="1">
    <source>
        <dbReference type="SAM" id="SignalP"/>
    </source>
</evidence>
<keyword evidence="3" id="KW-1185">Reference proteome</keyword>
<proteinExistence type="predicted"/>
<keyword evidence="1" id="KW-0732">Signal</keyword>
<feature type="chain" id="PRO_5015136498" evidence="1">
    <location>
        <begin position="29"/>
        <end position="126"/>
    </location>
</feature>
<comment type="caution">
    <text evidence="2">The sequence shown here is derived from an EMBL/GenBank/DDBJ whole genome shotgun (WGS) entry which is preliminary data.</text>
</comment>
<gene>
    <name evidence="2" type="ORF">BB31_37985</name>
</gene>
<dbReference type="Proteomes" id="UP000256220">
    <property type="component" value="Unassembled WGS sequence"/>
</dbReference>
<dbReference type="AlphaFoldDB" id="A0A2P2FHG5"/>
<dbReference type="EMBL" id="JFBM01000049">
    <property type="protein sequence ID" value="KFU76139.1"/>
    <property type="molecule type" value="Genomic_DNA"/>
</dbReference>
<dbReference type="RefSeq" id="WP_143055316.1">
    <property type="nucleotide sequence ID" value="NZ_JFBM01000049.1"/>
</dbReference>
<name>A0A2P2FHG5_AMYLU</name>
<evidence type="ECO:0000313" key="2">
    <source>
        <dbReference type="EMBL" id="KFU76139.1"/>
    </source>
</evidence>
<sequence length="126" mass="13306">MYNKVRALLLATFAVTGLAVVSAPAAHAATYTQVGYASSFGRQVYLWRNNDNGCIHAQGKSMRNGDEVILQVVSGGLLIDDDVQRANATGVSVNTQSLCNKGGAGFRGLVKDANANGPQTGTYQNW</sequence>
<feature type="signal peptide" evidence="1">
    <location>
        <begin position="1"/>
        <end position="28"/>
    </location>
</feature>
<accession>A0A2P2FHG5</accession>
<organism evidence="2 3">
    <name type="scientific">Amycolatopsis lurida NRRL 2430</name>
    <dbReference type="NCBI Taxonomy" id="1460371"/>
    <lineage>
        <taxon>Bacteria</taxon>
        <taxon>Bacillati</taxon>
        <taxon>Actinomycetota</taxon>
        <taxon>Actinomycetes</taxon>
        <taxon>Pseudonocardiales</taxon>
        <taxon>Pseudonocardiaceae</taxon>
        <taxon>Amycolatopsis</taxon>
    </lineage>
</organism>
<reference evidence="2 3" key="1">
    <citation type="journal article" date="2014" name="Genome Announc.">
        <title>Draft Genome Sequence of Amycolatopsis lurida NRRL 2430, Producer of the Glycopeptide Family Antibiotic Ristocetin.</title>
        <authorList>
            <person name="Kwun M.J."/>
            <person name="Hong H.J."/>
        </authorList>
    </citation>
    <scope>NUCLEOTIDE SEQUENCE [LARGE SCALE GENOMIC DNA]</scope>
    <source>
        <strain evidence="2 3">NRRL 2430</strain>
    </source>
</reference>